<keyword evidence="2" id="KW-1185">Reference proteome</keyword>
<organism evidence="1 2">
    <name type="scientific">Goodea atripinnis</name>
    <dbReference type="NCBI Taxonomy" id="208336"/>
    <lineage>
        <taxon>Eukaryota</taxon>
        <taxon>Metazoa</taxon>
        <taxon>Chordata</taxon>
        <taxon>Craniata</taxon>
        <taxon>Vertebrata</taxon>
        <taxon>Euteleostomi</taxon>
        <taxon>Actinopterygii</taxon>
        <taxon>Neopterygii</taxon>
        <taxon>Teleostei</taxon>
        <taxon>Neoteleostei</taxon>
        <taxon>Acanthomorphata</taxon>
        <taxon>Ovalentaria</taxon>
        <taxon>Atherinomorphae</taxon>
        <taxon>Cyprinodontiformes</taxon>
        <taxon>Goodeidae</taxon>
        <taxon>Goodea</taxon>
    </lineage>
</organism>
<gene>
    <name evidence="1" type="ORF">GOODEAATRI_000082</name>
</gene>
<name>A0ABV0MPC9_9TELE</name>
<protein>
    <submittedName>
        <fullName evidence="1">Uncharacterized protein</fullName>
    </submittedName>
</protein>
<sequence length="140" mass="14662">MAVCEDGARFDGADIKGLAALTADSVIRNIHSRLVGRPAGTTATNFTSINVFAGDIVVYKPRAACCSGEVSLPAGVSSCTKEELSHRANLSGASETGSLLAEVAVAVFSFVRDTYDLNPALFTEFDTNNGYKALKNILKG</sequence>
<evidence type="ECO:0000313" key="1">
    <source>
        <dbReference type="EMBL" id="MEQ2160529.1"/>
    </source>
</evidence>
<evidence type="ECO:0000313" key="2">
    <source>
        <dbReference type="Proteomes" id="UP001476798"/>
    </source>
</evidence>
<dbReference type="Proteomes" id="UP001476798">
    <property type="component" value="Unassembled WGS sequence"/>
</dbReference>
<comment type="caution">
    <text evidence="1">The sequence shown here is derived from an EMBL/GenBank/DDBJ whole genome shotgun (WGS) entry which is preliminary data.</text>
</comment>
<proteinExistence type="predicted"/>
<accession>A0ABV0MPC9</accession>
<dbReference type="EMBL" id="JAHRIO010010000">
    <property type="protein sequence ID" value="MEQ2160529.1"/>
    <property type="molecule type" value="Genomic_DNA"/>
</dbReference>
<reference evidence="1 2" key="1">
    <citation type="submission" date="2021-06" db="EMBL/GenBank/DDBJ databases">
        <authorList>
            <person name="Palmer J.M."/>
        </authorList>
    </citation>
    <scope>NUCLEOTIDE SEQUENCE [LARGE SCALE GENOMIC DNA]</scope>
    <source>
        <strain evidence="1 2">GA_2019</strain>
        <tissue evidence="1">Muscle</tissue>
    </source>
</reference>